<evidence type="ECO:0000259" key="4">
    <source>
        <dbReference type="SMART" id="SM00458"/>
    </source>
</evidence>
<dbReference type="InterPro" id="IPR035992">
    <property type="entry name" value="Ricin_B-like_lectins"/>
</dbReference>
<feature type="domain" description="Ricin B lectin" evidence="4">
    <location>
        <begin position="337"/>
        <end position="459"/>
    </location>
</feature>
<name>T0SAX9_SAPDV</name>
<dbReference type="SUPFAM" id="SSF54001">
    <property type="entry name" value="Cysteine proteinases"/>
    <property type="match status" value="1"/>
</dbReference>
<gene>
    <name evidence="6" type="ORF">SDRG_00236</name>
</gene>
<comment type="similarity">
    <text evidence="1">Belongs to the peptidase C1 family.</text>
</comment>
<dbReference type="InterPro" id="IPR000668">
    <property type="entry name" value="Peptidase_C1A_C"/>
</dbReference>
<dbReference type="PANTHER" id="PTHR12411">
    <property type="entry name" value="CYSTEINE PROTEASE FAMILY C1-RELATED"/>
    <property type="match status" value="1"/>
</dbReference>
<dbReference type="InterPro" id="IPR000772">
    <property type="entry name" value="Ricin_B_lectin"/>
</dbReference>
<dbReference type="InParanoid" id="T0SAX9"/>
<dbReference type="InterPro" id="IPR039417">
    <property type="entry name" value="Peptidase_C1A_papain-like"/>
</dbReference>
<dbReference type="Proteomes" id="UP000030762">
    <property type="component" value="Unassembled WGS sequence"/>
</dbReference>
<dbReference type="GeneID" id="19940963"/>
<dbReference type="SMART" id="SM00458">
    <property type="entry name" value="RICIN"/>
    <property type="match status" value="2"/>
</dbReference>
<dbReference type="Gene3D" id="3.90.70.10">
    <property type="entry name" value="Cysteine proteinases"/>
    <property type="match status" value="1"/>
</dbReference>
<evidence type="ECO:0000259" key="5">
    <source>
        <dbReference type="SMART" id="SM00645"/>
    </source>
</evidence>
<keyword evidence="7" id="KW-1185">Reference proteome</keyword>
<keyword evidence="3" id="KW-0732">Signal</keyword>
<dbReference type="EMBL" id="JH767132">
    <property type="protein sequence ID" value="EQC42503.1"/>
    <property type="molecule type" value="Genomic_DNA"/>
</dbReference>
<proteinExistence type="inferred from homology"/>
<dbReference type="Pfam" id="PF00112">
    <property type="entry name" value="Peptidase_C1"/>
    <property type="match status" value="1"/>
</dbReference>
<dbReference type="InterPro" id="IPR038765">
    <property type="entry name" value="Papain-like_cys_pep_sf"/>
</dbReference>
<dbReference type="GO" id="GO:0008234">
    <property type="term" value="F:cysteine-type peptidase activity"/>
    <property type="evidence" value="ECO:0007669"/>
    <property type="project" value="InterPro"/>
</dbReference>
<feature type="signal peptide" evidence="3">
    <location>
        <begin position="1"/>
        <end position="16"/>
    </location>
</feature>
<keyword evidence="2" id="KW-0865">Zymogen</keyword>
<dbReference type="AlphaFoldDB" id="T0SAX9"/>
<evidence type="ECO:0000256" key="2">
    <source>
        <dbReference type="ARBA" id="ARBA00023145"/>
    </source>
</evidence>
<dbReference type="Gene3D" id="2.80.10.50">
    <property type="match status" value="2"/>
</dbReference>
<evidence type="ECO:0000313" key="7">
    <source>
        <dbReference type="Proteomes" id="UP000030762"/>
    </source>
</evidence>
<evidence type="ECO:0000313" key="6">
    <source>
        <dbReference type="EMBL" id="EQC42503.1"/>
    </source>
</evidence>
<accession>T0SAX9</accession>
<dbReference type="SUPFAM" id="SSF50370">
    <property type="entry name" value="Ricin B-like lectins"/>
    <property type="match status" value="2"/>
</dbReference>
<dbReference type="SMART" id="SM00645">
    <property type="entry name" value="Pept_C1"/>
    <property type="match status" value="1"/>
</dbReference>
<feature type="domain" description="Ricin B lectin" evidence="4">
    <location>
        <begin position="461"/>
        <end position="587"/>
    </location>
</feature>
<dbReference type="OMA" id="ESAYCLV"/>
<dbReference type="VEuPathDB" id="FungiDB:SDRG_00236"/>
<dbReference type="Pfam" id="PF00652">
    <property type="entry name" value="Ricin_B_lectin"/>
    <property type="match status" value="2"/>
</dbReference>
<dbReference type="InterPro" id="IPR013128">
    <property type="entry name" value="Peptidase_C1A"/>
</dbReference>
<evidence type="ECO:0000256" key="3">
    <source>
        <dbReference type="SAM" id="SignalP"/>
    </source>
</evidence>
<dbReference type="OrthoDB" id="62471at2759"/>
<dbReference type="STRING" id="1156394.T0SAX9"/>
<dbReference type="GO" id="GO:0006508">
    <property type="term" value="P:proteolysis"/>
    <property type="evidence" value="ECO:0007669"/>
    <property type="project" value="InterPro"/>
</dbReference>
<dbReference type="RefSeq" id="XP_008603926.1">
    <property type="nucleotide sequence ID" value="XM_008605704.1"/>
</dbReference>
<reference evidence="6 7" key="1">
    <citation type="submission" date="2012-04" db="EMBL/GenBank/DDBJ databases">
        <title>The Genome Sequence of Saprolegnia declina VS20.</title>
        <authorList>
            <consortium name="The Broad Institute Genome Sequencing Platform"/>
            <person name="Russ C."/>
            <person name="Nusbaum C."/>
            <person name="Tyler B."/>
            <person name="van West P."/>
            <person name="Dieguez-Uribeondo J."/>
            <person name="de Bruijn I."/>
            <person name="Tripathy S."/>
            <person name="Jiang R."/>
            <person name="Young S.K."/>
            <person name="Zeng Q."/>
            <person name="Gargeya S."/>
            <person name="Fitzgerald M."/>
            <person name="Haas B."/>
            <person name="Abouelleil A."/>
            <person name="Alvarado L."/>
            <person name="Arachchi H.M."/>
            <person name="Berlin A."/>
            <person name="Chapman S.B."/>
            <person name="Goldberg J."/>
            <person name="Griggs A."/>
            <person name="Gujja S."/>
            <person name="Hansen M."/>
            <person name="Howarth C."/>
            <person name="Imamovic A."/>
            <person name="Larimer J."/>
            <person name="McCowen C."/>
            <person name="Montmayeur A."/>
            <person name="Murphy C."/>
            <person name="Neiman D."/>
            <person name="Pearson M."/>
            <person name="Priest M."/>
            <person name="Roberts A."/>
            <person name="Saif S."/>
            <person name="Shea T."/>
            <person name="Sisk P."/>
            <person name="Sykes S."/>
            <person name="Wortman J."/>
            <person name="Nusbaum C."/>
            <person name="Birren B."/>
        </authorList>
    </citation>
    <scope>NUCLEOTIDE SEQUENCE [LARGE SCALE GENOMIC DNA]</scope>
    <source>
        <strain evidence="6 7">VS20</strain>
    </source>
</reference>
<organism evidence="6 7">
    <name type="scientific">Saprolegnia diclina (strain VS20)</name>
    <dbReference type="NCBI Taxonomy" id="1156394"/>
    <lineage>
        <taxon>Eukaryota</taxon>
        <taxon>Sar</taxon>
        <taxon>Stramenopiles</taxon>
        <taxon>Oomycota</taxon>
        <taxon>Saprolegniomycetes</taxon>
        <taxon>Saprolegniales</taxon>
        <taxon>Saprolegniaceae</taxon>
        <taxon>Saprolegnia</taxon>
    </lineage>
</organism>
<dbReference type="CDD" id="cd02248">
    <property type="entry name" value="Peptidase_C1A"/>
    <property type="match status" value="1"/>
</dbReference>
<feature type="domain" description="Peptidase C1A papain C-terminal" evidence="5">
    <location>
        <begin position="121"/>
        <end position="334"/>
    </location>
</feature>
<feature type="chain" id="PRO_5018756794" evidence="3">
    <location>
        <begin position="17"/>
        <end position="592"/>
    </location>
</feature>
<dbReference type="eggNOG" id="KOG1543">
    <property type="taxonomic scope" value="Eukaryota"/>
</dbReference>
<dbReference type="PROSITE" id="PS50231">
    <property type="entry name" value="RICIN_B_LECTIN"/>
    <property type="match status" value="1"/>
</dbReference>
<sequence length="592" mass="64981">MRLVYLLAALATCAVADDRDELLDRMNVWKQSGAGLEALRRNLSSPLESTNIDAELAAFNATLQTVAELNKLHPLARFSENNPFALMTQDEFEAYVAGNKPARNETWTQTEDATVLPASTATTSVDWSTSGCVAPVRNQGVCGSCFAYAAVAAAESAYCLVNNRQLTLFSDQQALSCGPGNGCYGGWSDLSLGWMAANGVCTLDAYPNSNEWTMTTAACAKNCAPIRMPFTTVASTVGELELEQALNIQPVAVDIGSSSPVFKNYAGGIITGGCDTWFDHVLLGVGYGNDGGVPFFKMKNSWGKWWGEDGYVRLQRGVGGIGTCGLARHAAYPIVFKPQVNLVTATGNVISEYYSNLYAGPSRGPSPNVEWSYDISTHQIKVNSNHECLDAYVDGSAYKVHTYKCDASNGNQRWRIDSASHRIQHMTHANLCLDVDPSQNNKVQVWACGNPAPNQWLAVSEEIVKLYSFNNRFLSSNGEMIQFPPEGSYPYEWVVNNVDNTWRARSNTGDPQRCLDAYQPWNGGVVHLYACDATNANQKWRYDASTQQLRHVTHVGFCLDMRTAEGSQAHLWRCNAPTNDLQRFTYVSQSFP</sequence>
<protein>
    <submittedName>
        <fullName evidence="6">Uncharacterized protein</fullName>
    </submittedName>
</protein>
<evidence type="ECO:0000256" key="1">
    <source>
        <dbReference type="ARBA" id="ARBA00008455"/>
    </source>
</evidence>